<evidence type="ECO:0000256" key="3">
    <source>
        <dbReference type="ARBA" id="ARBA00013142"/>
    </source>
</evidence>
<gene>
    <name evidence="9" type="ORF">G3I29_33900</name>
</gene>
<keyword evidence="4" id="KW-0479">Metal-binding</keyword>
<feature type="region of interest" description="Disordered" evidence="7">
    <location>
        <begin position="44"/>
        <end position="66"/>
    </location>
</feature>
<evidence type="ECO:0000256" key="6">
    <source>
        <dbReference type="ARBA" id="ARBA00023239"/>
    </source>
</evidence>
<comment type="catalytic activity">
    <reaction evidence="1">
        <text>L-fuconate = 2-dehydro-3-deoxy-L-fuconate + H2O</text>
        <dbReference type="Rhea" id="RHEA:22772"/>
        <dbReference type="ChEBI" id="CHEBI:15377"/>
        <dbReference type="ChEBI" id="CHEBI:21291"/>
        <dbReference type="ChEBI" id="CHEBI:37448"/>
        <dbReference type="EC" id="4.2.1.68"/>
    </reaction>
</comment>
<dbReference type="GO" id="GO:0050023">
    <property type="term" value="F:L-fuconate dehydratase activity"/>
    <property type="evidence" value="ECO:0007669"/>
    <property type="project" value="UniProtKB-EC"/>
</dbReference>
<dbReference type="FunFam" id="3.20.20.120:FF:000007">
    <property type="entry name" value="Mitochondrial enolase superfamily member 1"/>
    <property type="match status" value="1"/>
</dbReference>
<comment type="cofactor">
    <cofactor evidence="2">
        <name>Mg(2+)</name>
        <dbReference type="ChEBI" id="CHEBI:18420"/>
    </cofactor>
</comment>
<evidence type="ECO:0000256" key="7">
    <source>
        <dbReference type="SAM" id="MobiDB-lite"/>
    </source>
</evidence>
<dbReference type="SUPFAM" id="SSF51604">
    <property type="entry name" value="Enolase C-terminal domain-like"/>
    <property type="match status" value="1"/>
</dbReference>
<dbReference type="PROSITE" id="PS00909">
    <property type="entry name" value="MR_MLE_2"/>
    <property type="match status" value="1"/>
</dbReference>
<dbReference type="SMART" id="SM00922">
    <property type="entry name" value="MR_MLE"/>
    <property type="match status" value="1"/>
</dbReference>
<comment type="caution">
    <text evidence="9">The sequence shown here is derived from an EMBL/GenBank/DDBJ whole genome shotgun (WGS) entry which is preliminary data.</text>
</comment>
<dbReference type="EMBL" id="JAAGLQ010000703">
    <property type="protein sequence ID" value="NEA20359.1"/>
    <property type="molecule type" value="Genomic_DNA"/>
</dbReference>
<sequence>MSQTVTRFEVHDIRFPTSEQLDGSDAMNPDPDYSAAYVVLRTDGNERADGPGGADGPDGGTGPEGHGFCFTIGRGNEVMAAAISTLRPYLLGRPVPRTAAALGELYRELTHDSQLRWLGPEKGVMHMAAGAVVNAAWDLAAKLAGEPVWRFLAGMTPEELVSLVDFRHLTDALTPDEALALLRAAEPGRAERTERLLAEGYPAYTTSPGWLGYDDDTLVRLARQAVADGFTQIKLKVGGDLRDDVRRLSLAREAVGPDIRVAVDANQRWDVAEAVEWMRALAPYDPYWIEEPTSPDDVLGHAAVRAGQPVKVATGEHIANRVVFKQLLQAGATDFVQIDATRVAGVNENLAVLLLAAKYGVPVCPHAGGVGLCELVQHLAMFDYVAVSGTWEDRVVEYVDHLHEHFAAPAVIVSGRYAAPQAPGFSARMLPASLADHRYPQGPVWQARRTPEETNR</sequence>
<protein>
    <recommendedName>
        <fullName evidence="3">L-fuconate dehydratase</fullName>
        <ecNumber evidence="3">4.2.1.68</ecNumber>
    </recommendedName>
</protein>
<dbReference type="Gene3D" id="3.20.20.120">
    <property type="entry name" value="Enolase-like C-terminal domain"/>
    <property type="match status" value="1"/>
</dbReference>
<dbReference type="PANTHER" id="PTHR13794:SF58">
    <property type="entry name" value="MITOCHONDRIAL ENOLASE SUPERFAMILY MEMBER 1"/>
    <property type="match status" value="1"/>
</dbReference>
<dbReference type="InterPro" id="IPR029065">
    <property type="entry name" value="Enolase_C-like"/>
</dbReference>
<dbReference type="AlphaFoldDB" id="A0A6N9UCG9"/>
<feature type="domain" description="Mandelate racemase/muconate lactonizing enzyme C-terminal" evidence="8">
    <location>
        <begin position="215"/>
        <end position="311"/>
    </location>
</feature>
<dbReference type="EC" id="4.2.1.68" evidence="3"/>
<evidence type="ECO:0000313" key="9">
    <source>
        <dbReference type="EMBL" id="NEA20359.1"/>
    </source>
</evidence>
<evidence type="ECO:0000313" key="10">
    <source>
        <dbReference type="Proteomes" id="UP000471293"/>
    </source>
</evidence>
<dbReference type="InterPro" id="IPR036849">
    <property type="entry name" value="Enolase-like_C_sf"/>
</dbReference>
<dbReference type="InterPro" id="IPR013341">
    <property type="entry name" value="Mandelate_racemase_N_dom"/>
</dbReference>
<dbReference type="GO" id="GO:0000287">
    <property type="term" value="F:magnesium ion binding"/>
    <property type="evidence" value="ECO:0007669"/>
    <property type="project" value="TreeGrafter"/>
</dbReference>
<dbReference type="Pfam" id="PF02746">
    <property type="entry name" value="MR_MLE_N"/>
    <property type="match status" value="1"/>
</dbReference>
<proteinExistence type="predicted"/>
<dbReference type="Proteomes" id="UP000471293">
    <property type="component" value="Unassembled WGS sequence"/>
</dbReference>
<evidence type="ECO:0000256" key="1">
    <source>
        <dbReference type="ARBA" id="ARBA00001737"/>
    </source>
</evidence>
<dbReference type="Gene3D" id="3.30.390.10">
    <property type="entry name" value="Enolase-like, N-terminal domain"/>
    <property type="match status" value="1"/>
</dbReference>
<dbReference type="InterPro" id="IPR029017">
    <property type="entry name" value="Enolase-like_N"/>
</dbReference>
<evidence type="ECO:0000256" key="2">
    <source>
        <dbReference type="ARBA" id="ARBA00001946"/>
    </source>
</evidence>
<dbReference type="SUPFAM" id="SSF54826">
    <property type="entry name" value="Enolase N-terminal domain-like"/>
    <property type="match status" value="1"/>
</dbReference>
<reference evidence="9 10" key="1">
    <citation type="submission" date="2020-01" db="EMBL/GenBank/DDBJ databases">
        <title>Insect and environment-associated Actinomycetes.</title>
        <authorList>
            <person name="Currrie C."/>
            <person name="Chevrette M."/>
            <person name="Carlson C."/>
            <person name="Stubbendieck R."/>
            <person name="Wendt-Pienkowski E."/>
        </authorList>
    </citation>
    <scope>NUCLEOTIDE SEQUENCE [LARGE SCALE GENOMIC DNA]</scope>
    <source>
        <strain evidence="9 10">SID11342</strain>
    </source>
</reference>
<dbReference type="InterPro" id="IPR046945">
    <property type="entry name" value="RHMD-like"/>
</dbReference>
<dbReference type="InterPro" id="IPR018110">
    <property type="entry name" value="Mandel_Rmase/mucon_lact_enz_CS"/>
</dbReference>
<dbReference type="RefSeq" id="WP_164350146.1">
    <property type="nucleotide sequence ID" value="NZ_JAAGLQ010000703.1"/>
</dbReference>
<dbReference type="Pfam" id="PF13378">
    <property type="entry name" value="MR_MLE_C"/>
    <property type="match status" value="1"/>
</dbReference>
<keyword evidence="6" id="KW-0456">Lyase</keyword>
<evidence type="ECO:0000256" key="4">
    <source>
        <dbReference type="ARBA" id="ARBA00022723"/>
    </source>
</evidence>
<dbReference type="GO" id="GO:0009063">
    <property type="term" value="P:amino acid catabolic process"/>
    <property type="evidence" value="ECO:0007669"/>
    <property type="project" value="InterPro"/>
</dbReference>
<dbReference type="GO" id="GO:0016052">
    <property type="term" value="P:carbohydrate catabolic process"/>
    <property type="evidence" value="ECO:0007669"/>
    <property type="project" value="InterPro"/>
</dbReference>
<dbReference type="InterPro" id="IPR013342">
    <property type="entry name" value="Mandelate_racemase_C"/>
</dbReference>
<keyword evidence="5" id="KW-0460">Magnesium</keyword>
<accession>A0A6N9UCG9</accession>
<evidence type="ECO:0000259" key="8">
    <source>
        <dbReference type="SMART" id="SM00922"/>
    </source>
</evidence>
<dbReference type="SFLD" id="SFLDS00001">
    <property type="entry name" value="Enolase"/>
    <property type="match status" value="1"/>
</dbReference>
<evidence type="ECO:0000256" key="5">
    <source>
        <dbReference type="ARBA" id="ARBA00022842"/>
    </source>
</evidence>
<organism evidence="9 10">
    <name type="scientific">Streptomyces halstedii</name>
    <dbReference type="NCBI Taxonomy" id="1944"/>
    <lineage>
        <taxon>Bacteria</taxon>
        <taxon>Bacillati</taxon>
        <taxon>Actinomycetota</taxon>
        <taxon>Actinomycetes</taxon>
        <taxon>Kitasatosporales</taxon>
        <taxon>Streptomycetaceae</taxon>
        <taxon>Streptomyces</taxon>
    </lineage>
</organism>
<feature type="compositionally biased region" description="Gly residues" evidence="7">
    <location>
        <begin position="50"/>
        <end position="65"/>
    </location>
</feature>
<dbReference type="SFLD" id="SFLDG00179">
    <property type="entry name" value="mandelate_racemase"/>
    <property type="match status" value="1"/>
</dbReference>
<name>A0A6N9UCG9_STRHA</name>
<dbReference type="SFLD" id="SFLDF00111">
    <property type="entry name" value="L-fuconate_dehydratase"/>
    <property type="match status" value="1"/>
</dbReference>
<dbReference type="InterPro" id="IPR034610">
    <property type="entry name" value="L-fuconate_dehydratase"/>
</dbReference>
<dbReference type="PANTHER" id="PTHR13794">
    <property type="entry name" value="ENOLASE SUPERFAMILY, MANDELATE RACEMASE"/>
    <property type="match status" value="1"/>
</dbReference>